<evidence type="ECO:0000313" key="2">
    <source>
        <dbReference type="EMBL" id="KYF69839.1"/>
    </source>
</evidence>
<comment type="caution">
    <text evidence="2">The sequence shown here is derived from an EMBL/GenBank/DDBJ whole genome shotgun (WGS) entry which is preliminary data.</text>
</comment>
<evidence type="ECO:0000256" key="1">
    <source>
        <dbReference type="SAM" id="MobiDB-lite"/>
    </source>
</evidence>
<organism evidence="2 3">
    <name type="scientific">Sorangium cellulosum</name>
    <name type="common">Polyangium cellulosum</name>
    <dbReference type="NCBI Taxonomy" id="56"/>
    <lineage>
        <taxon>Bacteria</taxon>
        <taxon>Pseudomonadati</taxon>
        <taxon>Myxococcota</taxon>
        <taxon>Polyangia</taxon>
        <taxon>Polyangiales</taxon>
        <taxon>Polyangiaceae</taxon>
        <taxon>Sorangium</taxon>
    </lineage>
</organism>
<evidence type="ECO:0000313" key="3">
    <source>
        <dbReference type="Proteomes" id="UP000075260"/>
    </source>
</evidence>
<reference evidence="2 3" key="1">
    <citation type="submission" date="2014-02" db="EMBL/GenBank/DDBJ databases">
        <title>The small core and large imbalanced accessory genome model reveals a collaborative survival strategy of Sorangium cellulosum strains in nature.</title>
        <authorList>
            <person name="Han K."/>
            <person name="Peng R."/>
            <person name="Blom J."/>
            <person name="Li Y.-Z."/>
        </authorList>
    </citation>
    <scope>NUCLEOTIDE SEQUENCE [LARGE SCALE GENOMIC DNA]</scope>
    <source>
        <strain evidence="2 3">So0008-312</strain>
    </source>
</reference>
<feature type="compositionally biased region" description="Low complexity" evidence="1">
    <location>
        <begin position="124"/>
        <end position="139"/>
    </location>
</feature>
<name>A0A150QPE6_SORCE</name>
<gene>
    <name evidence="2" type="ORF">BE15_23795</name>
</gene>
<dbReference type="AlphaFoldDB" id="A0A150QPE6"/>
<proteinExistence type="predicted"/>
<accession>A0A150QPE6</accession>
<protein>
    <submittedName>
        <fullName evidence="2">Uncharacterized protein</fullName>
    </submittedName>
</protein>
<dbReference type="Proteomes" id="UP000075260">
    <property type="component" value="Unassembled WGS sequence"/>
</dbReference>
<dbReference type="EMBL" id="JEMA01000444">
    <property type="protein sequence ID" value="KYF69839.1"/>
    <property type="molecule type" value="Genomic_DNA"/>
</dbReference>
<sequence length="139" mass="14778">MRGRPARWFAAISPSVRATSRSCEKYAGSRCSSSGSSGTSFNRSSVLTILPPCSASSAMRAKNAGYGSTYASGNSHVAPRVYDCLAYSRVPWRSSAQEPSWVFSRRRPHASVFVTPGSSPPSPSARAGESSRSAPSQRL</sequence>
<feature type="region of interest" description="Disordered" evidence="1">
    <location>
        <begin position="112"/>
        <end position="139"/>
    </location>
</feature>